<keyword evidence="3" id="KW-0815">Transposition</keyword>
<dbReference type="EMBL" id="VBTY01000025">
    <property type="protein sequence ID" value="MDG3493892.1"/>
    <property type="molecule type" value="Genomic_DNA"/>
</dbReference>
<accession>A0A9X4M5I0</accession>
<comment type="function">
    <text evidence="1">Absolutely required for transposition of IS1.</text>
</comment>
<reference evidence="5" key="1">
    <citation type="submission" date="2019-05" db="EMBL/GenBank/DDBJ databases">
        <title>Whole genome sequencing of Pseudanabaena catenata USMAC16.</title>
        <authorList>
            <person name="Khan Z."/>
            <person name="Omar W.M."/>
            <person name="Convey P."/>
            <person name="Merican F."/>
            <person name="Najimudin N."/>
        </authorList>
    </citation>
    <scope>NUCLEOTIDE SEQUENCE</scope>
    <source>
        <strain evidence="5">USMAC16</strain>
    </source>
</reference>
<proteinExistence type="inferred from homology"/>
<dbReference type="GO" id="GO:0003677">
    <property type="term" value="F:DNA binding"/>
    <property type="evidence" value="ECO:0007669"/>
    <property type="project" value="InterPro"/>
</dbReference>
<dbReference type="InterPro" id="IPR005063">
    <property type="entry name" value="Transposase_27"/>
</dbReference>
<dbReference type="InterPro" id="IPR051354">
    <property type="entry name" value="Transposase_27_IS1"/>
</dbReference>
<dbReference type="AlphaFoldDB" id="A0A9X4M5I0"/>
<evidence type="ECO:0000256" key="4">
    <source>
        <dbReference type="ARBA" id="ARBA00023172"/>
    </source>
</evidence>
<dbReference type="Proteomes" id="UP001152872">
    <property type="component" value="Unassembled WGS sequence"/>
</dbReference>
<dbReference type="NCBIfam" id="NF033558">
    <property type="entry name" value="transpos_IS1"/>
    <property type="match status" value="1"/>
</dbReference>
<dbReference type="InterPro" id="IPR009057">
    <property type="entry name" value="Homeodomain-like_sf"/>
</dbReference>
<dbReference type="PANTHER" id="PTHR33293:SF1">
    <property type="entry name" value="INSERTION ELEMENT IS1 1 PROTEIN INSB-RELATED"/>
    <property type="match status" value="1"/>
</dbReference>
<evidence type="ECO:0000313" key="6">
    <source>
        <dbReference type="Proteomes" id="UP001152872"/>
    </source>
</evidence>
<keyword evidence="4" id="KW-0233">DNA recombination</keyword>
<comment type="similarity">
    <text evidence="2">Belongs to the transposase 27 family.</text>
</comment>
<gene>
    <name evidence="5" type="ORF">FEV09_04915</name>
</gene>
<dbReference type="PANTHER" id="PTHR33293">
    <property type="entry name" value="INSERTION ELEMENT IS1 1 PROTEIN INSB-RELATED"/>
    <property type="match status" value="1"/>
</dbReference>
<sequence>MKCPKCGSTHIRKNGKRGDKQNHICADCGRQFIDNYSVLGYSQDVKRICLKMYCNGMGFRQIERCTDVSHNSVINWVKQAAQQLPEHPPIETIPDVGELDELQTFVGSKKNLIWLWTAVNHFSQGILAWVLGDRSSQTFKNLWALIKVWQCYFWVTDGYCVYKMFINSEDQIISKTYMTRVEGENTRLRHYLARLHRKTLCYSKSEEMLRYSIRLLIHYLKYKSFTTFA</sequence>
<name>A0A9X4M5I0_9CYAN</name>
<organism evidence="5 6">
    <name type="scientific">Pseudanabaena catenata USMAC16</name>
    <dbReference type="NCBI Taxonomy" id="1855837"/>
    <lineage>
        <taxon>Bacteria</taxon>
        <taxon>Bacillati</taxon>
        <taxon>Cyanobacteriota</taxon>
        <taxon>Cyanophyceae</taxon>
        <taxon>Pseudanabaenales</taxon>
        <taxon>Pseudanabaenaceae</taxon>
        <taxon>Pseudanabaena</taxon>
    </lineage>
</organism>
<dbReference type="SUPFAM" id="SSF46689">
    <property type="entry name" value="Homeodomain-like"/>
    <property type="match status" value="1"/>
</dbReference>
<dbReference type="GO" id="GO:0006313">
    <property type="term" value="P:DNA transposition"/>
    <property type="evidence" value="ECO:0007669"/>
    <property type="project" value="InterPro"/>
</dbReference>
<evidence type="ECO:0000256" key="3">
    <source>
        <dbReference type="ARBA" id="ARBA00022578"/>
    </source>
</evidence>
<evidence type="ECO:0000256" key="1">
    <source>
        <dbReference type="ARBA" id="ARBA00004091"/>
    </source>
</evidence>
<dbReference type="GO" id="GO:0004803">
    <property type="term" value="F:transposase activity"/>
    <property type="evidence" value="ECO:0007669"/>
    <property type="project" value="InterPro"/>
</dbReference>
<dbReference type="Pfam" id="PF03400">
    <property type="entry name" value="DDE_Tnp_IS1"/>
    <property type="match status" value="1"/>
</dbReference>
<comment type="caution">
    <text evidence="5">The sequence shown here is derived from an EMBL/GenBank/DDBJ whole genome shotgun (WGS) entry which is preliminary data.</text>
</comment>
<protein>
    <submittedName>
        <fullName evidence="5">IS1 family transposase</fullName>
    </submittedName>
</protein>
<evidence type="ECO:0000313" key="5">
    <source>
        <dbReference type="EMBL" id="MDG3493892.1"/>
    </source>
</evidence>
<keyword evidence="6" id="KW-1185">Reference proteome</keyword>
<evidence type="ECO:0000256" key="2">
    <source>
        <dbReference type="ARBA" id="ARBA00008841"/>
    </source>
</evidence>